<dbReference type="AlphaFoldDB" id="A0A0M6Y0H5"/>
<gene>
    <name evidence="3" type="primary">yhdN_1</name>
    <name evidence="3" type="ORF">LAL4801_02065</name>
</gene>
<dbReference type="EMBL" id="CXST01000001">
    <property type="protein sequence ID" value="CTQ43625.1"/>
    <property type="molecule type" value="Genomic_DNA"/>
</dbReference>
<accession>A0A0M6Y0H5</accession>
<proteinExistence type="predicted"/>
<dbReference type="InterPro" id="IPR023210">
    <property type="entry name" value="NADP_OxRdtase_dom"/>
</dbReference>
<dbReference type="EC" id="1.1.1.-" evidence="3"/>
<dbReference type="OrthoDB" id="9803483at2"/>
<dbReference type="FunFam" id="3.20.20.100:FF:000004">
    <property type="entry name" value="Oxidoreductase, aldo/keto reductase"/>
    <property type="match status" value="1"/>
</dbReference>
<dbReference type="InterPro" id="IPR050523">
    <property type="entry name" value="AKR_Detox_Biosynth"/>
</dbReference>
<dbReference type="PANTHER" id="PTHR43364">
    <property type="entry name" value="NADH-SPECIFIC METHYLGLYOXAL REDUCTASE-RELATED"/>
    <property type="match status" value="1"/>
</dbReference>
<dbReference type="PRINTS" id="PR00069">
    <property type="entry name" value="ALDKETRDTASE"/>
</dbReference>
<dbReference type="InterPro" id="IPR036812">
    <property type="entry name" value="NAD(P)_OxRdtase_dom_sf"/>
</dbReference>
<dbReference type="SUPFAM" id="SSF51430">
    <property type="entry name" value="NAD(P)-linked oxidoreductase"/>
    <property type="match status" value="1"/>
</dbReference>
<dbReference type="PROSITE" id="PS00062">
    <property type="entry name" value="ALDOKETO_REDUCTASE_2"/>
    <property type="match status" value="1"/>
</dbReference>
<evidence type="ECO:0000259" key="2">
    <source>
        <dbReference type="Pfam" id="PF00248"/>
    </source>
</evidence>
<evidence type="ECO:0000313" key="4">
    <source>
        <dbReference type="Proteomes" id="UP000048926"/>
    </source>
</evidence>
<keyword evidence="1 3" id="KW-0560">Oxidoreductase</keyword>
<dbReference type="RefSeq" id="WP_055655837.1">
    <property type="nucleotide sequence ID" value="NZ_CXST01000001.1"/>
</dbReference>
<dbReference type="InterPro" id="IPR018170">
    <property type="entry name" value="Aldo/ket_reductase_CS"/>
</dbReference>
<evidence type="ECO:0000313" key="3">
    <source>
        <dbReference type="EMBL" id="CTQ43625.1"/>
    </source>
</evidence>
<dbReference type="PANTHER" id="PTHR43364:SF18">
    <property type="entry name" value="OXIDOREDUCTASE"/>
    <property type="match status" value="1"/>
</dbReference>
<dbReference type="GO" id="GO:0005829">
    <property type="term" value="C:cytosol"/>
    <property type="evidence" value="ECO:0007669"/>
    <property type="project" value="TreeGrafter"/>
</dbReference>
<dbReference type="GO" id="GO:0016491">
    <property type="term" value="F:oxidoreductase activity"/>
    <property type="evidence" value="ECO:0007669"/>
    <property type="project" value="UniProtKB-KW"/>
</dbReference>
<dbReference type="Pfam" id="PF00248">
    <property type="entry name" value="Aldo_ket_red"/>
    <property type="match status" value="1"/>
</dbReference>
<dbReference type="Gene3D" id="3.20.20.100">
    <property type="entry name" value="NADP-dependent oxidoreductase domain"/>
    <property type="match status" value="1"/>
</dbReference>
<protein>
    <submittedName>
        <fullName evidence="3">General stress protein 69</fullName>
        <ecNumber evidence="3">1.1.1.-</ecNumber>
    </submittedName>
</protein>
<keyword evidence="4" id="KW-1185">Reference proteome</keyword>
<name>A0A0M6Y0H5_9HYPH</name>
<dbReference type="Proteomes" id="UP000048926">
    <property type="component" value="Unassembled WGS sequence"/>
</dbReference>
<feature type="domain" description="NADP-dependent oxidoreductase" evidence="2">
    <location>
        <begin position="16"/>
        <end position="311"/>
    </location>
</feature>
<dbReference type="CDD" id="cd19091">
    <property type="entry name" value="AKR_PsAKR"/>
    <property type="match status" value="1"/>
</dbReference>
<evidence type="ECO:0000256" key="1">
    <source>
        <dbReference type="ARBA" id="ARBA00023002"/>
    </source>
</evidence>
<reference evidence="4" key="1">
    <citation type="submission" date="2015-07" db="EMBL/GenBank/DDBJ databases">
        <authorList>
            <person name="Rodrigo-Torres Lidia"/>
            <person name="Arahal R.David."/>
        </authorList>
    </citation>
    <scope>NUCLEOTIDE SEQUENCE [LARGE SCALE GENOMIC DNA]</scope>
    <source>
        <strain evidence="4">CECT 4801</strain>
    </source>
</reference>
<dbReference type="InterPro" id="IPR020471">
    <property type="entry name" value="AKR"/>
</dbReference>
<organism evidence="3 4">
    <name type="scientific">Roseibium aggregatum</name>
    <dbReference type="NCBI Taxonomy" id="187304"/>
    <lineage>
        <taxon>Bacteria</taxon>
        <taxon>Pseudomonadati</taxon>
        <taxon>Pseudomonadota</taxon>
        <taxon>Alphaproteobacteria</taxon>
        <taxon>Hyphomicrobiales</taxon>
        <taxon>Stappiaceae</taxon>
        <taxon>Roseibium</taxon>
    </lineage>
</organism>
<sequence length="334" mass="36668">MDRRWLGDRALSVPVLSLGTASFTSGPWSGNDAGAARRLVDICLDEGLNMFDTADVYSGGNAEMVLGQAINGRRDKVIISTKAGLRTGEGEHDVGSSRSHLLTAVEGMLSRLRTDYIDLFQLHAFDAMTPVEETMEVLDDLVKAGKVRHLGVSNFAGWQLMKSQAAARYNGWQPLVVHQVYYSLIGRDYEFELMPLGLDQGVSALVWSPLGWGRLKGGGKHASAGRHKDATPDYAPPLYDETLLERVLAALGEVARDTGKSEAQVALNWLLQRPTVASLIIGVSSEAQLRNNMEATGWELAAEHMRLLDEASTTPVPYPYWHQRAFPERNPQPV</sequence>